<reference evidence="2" key="2">
    <citation type="submission" date="2021-04" db="EMBL/GenBank/DDBJ databases">
        <authorList>
            <person name="Gilroy R."/>
        </authorList>
    </citation>
    <scope>NUCLEOTIDE SEQUENCE</scope>
    <source>
        <strain evidence="2">ChiHecec2B26-446</strain>
    </source>
</reference>
<evidence type="ECO:0000259" key="1">
    <source>
        <dbReference type="Pfam" id="PF13023"/>
    </source>
</evidence>
<protein>
    <submittedName>
        <fullName evidence="2">HD domain-containing protein</fullName>
    </submittedName>
</protein>
<reference evidence="2" key="1">
    <citation type="journal article" date="2021" name="PeerJ">
        <title>Extensive microbial diversity within the chicken gut microbiome revealed by metagenomics and culture.</title>
        <authorList>
            <person name="Gilroy R."/>
            <person name="Ravi A."/>
            <person name="Getino M."/>
            <person name="Pursley I."/>
            <person name="Horton D.L."/>
            <person name="Alikhan N.F."/>
            <person name="Baker D."/>
            <person name="Gharbi K."/>
            <person name="Hall N."/>
            <person name="Watson M."/>
            <person name="Adriaenssens E.M."/>
            <person name="Foster-Nyarko E."/>
            <person name="Jarju S."/>
            <person name="Secka A."/>
            <person name="Antonio M."/>
            <person name="Oren A."/>
            <person name="Chaudhuri R.R."/>
            <person name="La Ragione R."/>
            <person name="Hildebrand F."/>
            <person name="Pallen M.J."/>
        </authorList>
    </citation>
    <scope>NUCLEOTIDE SEQUENCE</scope>
    <source>
        <strain evidence="2">ChiHecec2B26-446</strain>
    </source>
</reference>
<dbReference type="Gene3D" id="1.10.3210.10">
    <property type="entry name" value="Hypothetical protein af1432"/>
    <property type="match status" value="2"/>
</dbReference>
<sequence>MQDPKSNEQAATTAGRCGLVRKSLLRQLFSGAYMMRWNDKLRPCPLAEIDKQAHKMIVTAVLWTRACASRPQAAHYPLAQELIEGALFDYFFRLVVTDIKPPIFYRIQANRSHYDKLVDYVLGSLEAVLSPLGSFWDRFQTWHTNRESYEEARTLLSAAHQFASQWEFQLIRPLNGFDRELPQIAATFKDNLRSLATRVRGMDDILADTALSRFVNFCGQLRFQVRWTQLARIPQTDVLGHMFFVGALAYLYSLTLDTCQARRVNNFFCGLFHDLPELLTRDIISPVKQSSSELARLIRDYEEEELDRRILAPLQEAGEHLLVTRLRYYLGLEAGSEFSQRFVSEGSVHTAASFAELHQAHDKDDEHPLDGQLVKACDLLAAFLEADESLRNGVASGYLTQARLRLAATLQDRTRFPSCLQLDSLLADFD</sequence>
<dbReference type="AlphaFoldDB" id="A0A9D1PX72"/>
<feature type="domain" description="HD" evidence="1">
    <location>
        <begin position="218"/>
        <end position="400"/>
    </location>
</feature>
<accession>A0A9D1PX72</accession>
<evidence type="ECO:0000313" key="2">
    <source>
        <dbReference type="EMBL" id="HIW00404.1"/>
    </source>
</evidence>
<gene>
    <name evidence="2" type="ORF">H9894_04370</name>
</gene>
<dbReference type="InterPro" id="IPR006674">
    <property type="entry name" value="HD_domain"/>
</dbReference>
<comment type="caution">
    <text evidence="2">The sequence shown here is derived from an EMBL/GenBank/DDBJ whole genome shotgun (WGS) entry which is preliminary data.</text>
</comment>
<name>A0A9D1PX72_9BACT</name>
<evidence type="ECO:0000313" key="3">
    <source>
        <dbReference type="Proteomes" id="UP000886752"/>
    </source>
</evidence>
<dbReference type="Proteomes" id="UP000886752">
    <property type="component" value="Unassembled WGS sequence"/>
</dbReference>
<organism evidence="2 3">
    <name type="scientific">Candidatus Desulfovibrio intestinipullorum</name>
    <dbReference type="NCBI Taxonomy" id="2838536"/>
    <lineage>
        <taxon>Bacteria</taxon>
        <taxon>Pseudomonadati</taxon>
        <taxon>Thermodesulfobacteriota</taxon>
        <taxon>Desulfovibrionia</taxon>
        <taxon>Desulfovibrionales</taxon>
        <taxon>Desulfovibrionaceae</taxon>
        <taxon>Desulfovibrio</taxon>
    </lineage>
</organism>
<dbReference type="Pfam" id="PF13023">
    <property type="entry name" value="HD_3"/>
    <property type="match status" value="1"/>
</dbReference>
<dbReference type="EMBL" id="DXHV01000047">
    <property type="protein sequence ID" value="HIW00404.1"/>
    <property type="molecule type" value="Genomic_DNA"/>
</dbReference>
<proteinExistence type="predicted"/>
<dbReference type="SUPFAM" id="SSF109604">
    <property type="entry name" value="HD-domain/PDEase-like"/>
    <property type="match status" value="1"/>
</dbReference>